<dbReference type="SUPFAM" id="SSF52540">
    <property type="entry name" value="P-loop containing nucleoside triphosphate hydrolases"/>
    <property type="match status" value="1"/>
</dbReference>
<dbReference type="AlphaFoldDB" id="A0A656JLA5"/>
<reference evidence="1 2" key="1">
    <citation type="journal article" date="2013" name="PLoS Pathog.">
        <title>Genomic analysis of the Kiwifruit pathogen Pseudomonas syringae pv. actinidiae provides insight into the origins of an emergent plant disease.</title>
        <authorList>
            <person name="McCann H.C."/>
            <person name="Rikkerink E.H."/>
            <person name="Bertels F."/>
            <person name="Fiers M."/>
            <person name="Lu A."/>
            <person name="Rees-George J."/>
            <person name="Andersen M.T."/>
            <person name="Gleave A.P."/>
            <person name="Haubold B."/>
            <person name="Wohlers M.W."/>
            <person name="Guttman D.S."/>
            <person name="Wang P.W."/>
            <person name="Straub C."/>
            <person name="Vanneste J.L."/>
            <person name="Rainey P.B."/>
            <person name="Templeton M.D."/>
        </authorList>
    </citation>
    <scope>NUCLEOTIDE SEQUENCE [LARGE SCALE GENOMIC DNA]</scope>
    <source>
        <strain evidence="1 2">ICMP 19096</strain>
    </source>
</reference>
<dbReference type="Gene3D" id="3.40.50.300">
    <property type="entry name" value="P-loop containing nucleotide triphosphate hydrolases"/>
    <property type="match status" value="1"/>
</dbReference>
<evidence type="ECO:0000313" key="1">
    <source>
        <dbReference type="EMBL" id="EPN35538.1"/>
    </source>
</evidence>
<protein>
    <submittedName>
        <fullName evidence="1">Exodeoxyribonuclease V subunit beta</fullName>
    </submittedName>
</protein>
<evidence type="ECO:0000313" key="2">
    <source>
        <dbReference type="Proteomes" id="UP000018849"/>
    </source>
</evidence>
<organism evidence="1 2">
    <name type="scientific">Pseudomonas syringae pv. actinidiae ICMP 19096</name>
    <dbReference type="NCBI Taxonomy" id="1194405"/>
    <lineage>
        <taxon>Bacteria</taxon>
        <taxon>Pseudomonadati</taxon>
        <taxon>Pseudomonadota</taxon>
        <taxon>Gammaproteobacteria</taxon>
        <taxon>Pseudomonadales</taxon>
        <taxon>Pseudomonadaceae</taxon>
        <taxon>Pseudomonas</taxon>
        <taxon>Pseudomonas syringae</taxon>
    </lineage>
</organism>
<feature type="non-terminal residue" evidence="1">
    <location>
        <position position="86"/>
    </location>
</feature>
<dbReference type="Proteomes" id="UP000018849">
    <property type="component" value="Unassembled WGS sequence"/>
</dbReference>
<dbReference type="Gene3D" id="1.10.3170.10">
    <property type="entry name" value="Recbcd, chain B, domain 2"/>
    <property type="match status" value="1"/>
</dbReference>
<sequence length="86" mass="9930">MDIAAQWMDEAAVSTIHSWCQRMLREHAFDSGSLFTQTLETDHSDLLGEVLRDYWRRFCYPMSGDALAWVRENWSGPAALLPRVRG</sequence>
<proteinExistence type="predicted"/>
<comment type="caution">
    <text evidence="1">The sequence shown here is derived from an EMBL/GenBank/DDBJ whole genome shotgun (WGS) entry which is preliminary data.</text>
</comment>
<dbReference type="EMBL" id="AOKF01003541">
    <property type="protein sequence ID" value="EPN35538.1"/>
    <property type="molecule type" value="Genomic_DNA"/>
</dbReference>
<dbReference type="InterPro" id="IPR027417">
    <property type="entry name" value="P-loop_NTPase"/>
</dbReference>
<accession>A0A656JLA5</accession>
<gene>
    <name evidence="1" type="ORF">A245_41950</name>
</gene>
<name>A0A656JLA5_PSESF</name>